<evidence type="ECO:0000313" key="2">
    <source>
        <dbReference type="EMBL" id="KAF7197380.1"/>
    </source>
</evidence>
<protein>
    <submittedName>
        <fullName evidence="2">Uncharacterized protein</fullName>
    </submittedName>
</protein>
<keyword evidence="3" id="KW-1185">Reference proteome</keyword>
<name>A0A8H6VML9_9PEZI</name>
<gene>
    <name evidence="2" type="ORF">HII31_01190</name>
</gene>
<evidence type="ECO:0000313" key="3">
    <source>
        <dbReference type="Proteomes" id="UP000660729"/>
    </source>
</evidence>
<reference evidence="2" key="1">
    <citation type="submission" date="2020-04" db="EMBL/GenBank/DDBJ databases">
        <title>Draft genome resource of the tomato pathogen Pseudocercospora fuligena.</title>
        <authorList>
            <person name="Zaccaron A."/>
        </authorList>
    </citation>
    <scope>NUCLEOTIDE SEQUENCE</scope>
    <source>
        <strain evidence="2">PF001</strain>
    </source>
</reference>
<feature type="compositionally biased region" description="Polar residues" evidence="1">
    <location>
        <begin position="57"/>
        <end position="71"/>
    </location>
</feature>
<sequence length="310" mass="35349">MKLKFVAKGKLAAVGAAMLASLNKDRYSQRVAALCGRVDRISRSQYCYARGWKRQLPSGTQPEDPESTQQSLHDDLDKGPELSSNDGTASVARTPSAEFSIRPSSDTATPIDPERTPGSPKVPPSPEGLHYNFQIYRMQFEDAQDLLWNRQDHFDEERRARDERLQAGQKVKTVAEIDMDEFQETRRLTRWLIEAEEEYYKAKSALLDAGLQPPGSHIDSGFVDDADDGYRISMERDMILTVDSNRIHRWLRAIPDQTISPEPEDVEEAPPRDIDPWVAKEVDMCDSWSMVADGPRRRWIDKWRALSRGE</sequence>
<organism evidence="2 3">
    <name type="scientific">Pseudocercospora fuligena</name>
    <dbReference type="NCBI Taxonomy" id="685502"/>
    <lineage>
        <taxon>Eukaryota</taxon>
        <taxon>Fungi</taxon>
        <taxon>Dikarya</taxon>
        <taxon>Ascomycota</taxon>
        <taxon>Pezizomycotina</taxon>
        <taxon>Dothideomycetes</taxon>
        <taxon>Dothideomycetidae</taxon>
        <taxon>Mycosphaerellales</taxon>
        <taxon>Mycosphaerellaceae</taxon>
        <taxon>Pseudocercospora</taxon>
    </lineage>
</organism>
<comment type="caution">
    <text evidence="2">The sequence shown here is derived from an EMBL/GenBank/DDBJ whole genome shotgun (WGS) entry which is preliminary data.</text>
</comment>
<dbReference type="AlphaFoldDB" id="A0A8H6VML9"/>
<feature type="compositionally biased region" description="Polar residues" evidence="1">
    <location>
        <begin position="82"/>
        <end position="93"/>
    </location>
</feature>
<evidence type="ECO:0000256" key="1">
    <source>
        <dbReference type="SAM" id="MobiDB-lite"/>
    </source>
</evidence>
<dbReference type="Proteomes" id="UP000660729">
    <property type="component" value="Unassembled WGS sequence"/>
</dbReference>
<dbReference type="OrthoDB" id="5391053at2759"/>
<accession>A0A8H6VML9</accession>
<feature type="region of interest" description="Disordered" evidence="1">
    <location>
        <begin position="55"/>
        <end position="128"/>
    </location>
</feature>
<dbReference type="EMBL" id="JABCIY010000015">
    <property type="protein sequence ID" value="KAF7197380.1"/>
    <property type="molecule type" value="Genomic_DNA"/>
</dbReference>
<proteinExistence type="predicted"/>